<reference evidence="2 3" key="1">
    <citation type="submission" date="2015-03" db="EMBL/GenBank/DDBJ databases">
        <title>RNA-seq based gene annotation and comparative genomics of four Zymoseptoria species reveal species-specific pathogenicity related genes and transposable element activity.</title>
        <authorList>
            <person name="Grandaubert J."/>
            <person name="Bhattacharyya A."/>
            <person name="Stukenbrock E.H."/>
        </authorList>
    </citation>
    <scope>NUCLEOTIDE SEQUENCE [LARGE SCALE GENOMIC DNA]</scope>
    <source>
        <strain evidence="2 3">Zb18110</strain>
    </source>
</reference>
<dbReference type="InterPro" id="IPR022024">
    <property type="entry name" value="DUF3602"/>
</dbReference>
<protein>
    <submittedName>
        <fullName evidence="2">Uncharacterized protein</fullName>
    </submittedName>
</protein>
<gene>
    <name evidence="2" type="ORF">TI39_contig613g00003</name>
</gene>
<name>A0A0F4GGS2_9PEZI</name>
<dbReference type="OrthoDB" id="5424462at2759"/>
<evidence type="ECO:0000256" key="1">
    <source>
        <dbReference type="SAM" id="MobiDB-lite"/>
    </source>
</evidence>
<feature type="compositionally biased region" description="Basic and acidic residues" evidence="1">
    <location>
        <begin position="110"/>
        <end position="122"/>
    </location>
</feature>
<comment type="caution">
    <text evidence="2">The sequence shown here is derived from an EMBL/GenBank/DDBJ whole genome shotgun (WGS) entry which is preliminary data.</text>
</comment>
<organism evidence="2 3">
    <name type="scientific">Zymoseptoria brevis</name>
    <dbReference type="NCBI Taxonomy" id="1047168"/>
    <lineage>
        <taxon>Eukaryota</taxon>
        <taxon>Fungi</taxon>
        <taxon>Dikarya</taxon>
        <taxon>Ascomycota</taxon>
        <taxon>Pezizomycotina</taxon>
        <taxon>Dothideomycetes</taxon>
        <taxon>Dothideomycetidae</taxon>
        <taxon>Mycosphaerellales</taxon>
        <taxon>Mycosphaerellaceae</taxon>
        <taxon>Zymoseptoria</taxon>
    </lineage>
</organism>
<dbReference type="PANTHER" id="PTHR34693:SF2">
    <property type="entry name" value="DUF3602 DOMAIN-CONTAINING PROTEIN"/>
    <property type="match status" value="1"/>
</dbReference>
<accession>A0A0F4GGS2</accession>
<dbReference type="Pfam" id="PF12223">
    <property type="entry name" value="DUF3602"/>
    <property type="match status" value="1"/>
</dbReference>
<dbReference type="PANTHER" id="PTHR34693">
    <property type="entry name" value="PROTEIN PAR32"/>
    <property type="match status" value="1"/>
</dbReference>
<dbReference type="InterPro" id="IPR053203">
    <property type="entry name" value="Cisplatin_resist-associated"/>
</dbReference>
<dbReference type="EMBL" id="LAFY01000605">
    <property type="protein sequence ID" value="KJX96591.1"/>
    <property type="molecule type" value="Genomic_DNA"/>
</dbReference>
<evidence type="ECO:0000313" key="3">
    <source>
        <dbReference type="Proteomes" id="UP000033647"/>
    </source>
</evidence>
<dbReference type="AlphaFoldDB" id="A0A0F4GGS2"/>
<sequence length="156" mass="16868">MPSLFSVIEPHPSVSKTAYISGGIGGAGNFRRYKAEEVTQGSDATGPASRVPLQKQPKKYVPSGRGGAGNMFSRHEEGIFQFDEEMMKSRDAQQAPVYRVGRGGAGNFYSERKPSNLRKDSTDSGASSDSERASIRNVLTRQMSGGVLSIFSRRSS</sequence>
<keyword evidence="3" id="KW-1185">Reference proteome</keyword>
<dbReference type="Proteomes" id="UP000033647">
    <property type="component" value="Unassembled WGS sequence"/>
</dbReference>
<feature type="region of interest" description="Disordered" evidence="1">
    <location>
        <begin position="38"/>
        <end position="72"/>
    </location>
</feature>
<proteinExistence type="predicted"/>
<feature type="region of interest" description="Disordered" evidence="1">
    <location>
        <begin position="90"/>
        <end position="138"/>
    </location>
</feature>
<evidence type="ECO:0000313" key="2">
    <source>
        <dbReference type="EMBL" id="KJX96591.1"/>
    </source>
</evidence>